<dbReference type="PANTHER" id="PTHR47755">
    <property type="entry name" value="CELL DIVISION PROTEIN FTSX"/>
    <property type="match status" value="1"/>
</dbReference>
<gene>
    <name evidence="16" type="primary">ftsX</name>
    <name evidence="16" type="ORF">DSM104443_00364</name>
</gene>
<dbReference type="GO" id="GO:0051301">
    <property type="term" value="P:cell division"/>
    <property type="evidence" value="ECO:0007669"/>
    <property type="project" value="UniProtKB-KW"/>
</dbReference>
<evidence type="ECO:0000256" key="1">
    <source>
        <dbReference type="ARBA" id="ARBA00004429"/>
    </source>
</evidence>
<evidence type="ECO:0000256" key="9">
    <source>
        <dbReference type="ARBA" id="ARBA00022989"/>
    </source>
</evidence>
<evidence type="ECO:0000256" key="3">
    <source>
        <dbReference type="ARBA" id="ARBA00011160"/>
    </source>
</evidence>
<dbReference type="KEGG" id="uru:DSM104443_00364"/>
<dbReference type="InterPro" id="IPR003838">
    <property type="entry name" value="ABC3_permease_C"/>
</dbReference>
<evidence type="ECO:0000259" key="14">
    <source>
        <dbReference type="Pfam" id="PF02687"/>
    </source>
</evidence>
<dbReference type="GO" id="GO:0032153">
    <property type="term" value="C:cell division site"/>
    <property type="evidence" value="ECO:0007669"/>
    <property type="project" value="TreeGrafter"/>
</dbReference>
<feature type="transmembrane region" description="Helical" evidence="13">
    <location>
        <begin position="31"/>
        <end position="50"/>
    </location>
</feature>
<keyword evidence="17" id="KW-1185">Reference proteome</keyword>
<evidence type="ECO:0000256" key="10">
    <source>
        <dbReference type="ARBA" id="ARBA00023136"/>
    </source>
</evidence>
<evidence type="ECO:0000256" key="13">
    <source>
        <dbReference type="SAM" id="Phobius"/>
    </source>
</evidence>
<dbReference type="Pfam" id="PF18075">
    <property type="entry name" value="FtsX_ECD"/>
    <property type="match status" value="1"/>
</dbReference>
<keyword evidence="5 12" id="KW-1003">Cell membrane</keyword>
<keyword evidence="6 12" id="KW-0997">Cell inner membrane</keyword>
<evidence type="ECO:0000256" key="4">
    <source>
        <dbReference type="ARBA" id="ARBA00021907"/>
    </source>
</evidence>
<comment type="subunit">
    <text evidence="3">Forms a membrane-associated complex with FtsE.</text>
</comment>
<comment type="similarity">
    <text evidence="2 12">Belongs to the ABC-4 integral membrane protein family. FtsX subfamily.</text>
</comment>
<accession>A0A6M4GQI2</accession>
<evidence type="ECO:0000256" key="12">
    <source>
        <dbReference type="PIRNR" id="PIRNR003097"/>
    </source>
</evidence>
<dbReference type="Gene3D" id="3.30.70.3040">
    <property type="match status" value="1"/>
</dbReference>
<keyword evidence="8 13" id="KW-0812">Transmembrane</keyword>
<feature type="transmembrane region" description="Helical" evidence="13">
    <location>
        <begin position="174"/>
        <end position="194"/>
    </location>
</feature>
<dbReference type="InterPro" id="IPR004513">
    <property type="entry name" value="FtsX"/>
</dbReference>
<dbReference type="RefSeq" id="WP_171089021.1">
    <property type="nucleotide sequence ID" value="NZ_CP053069.1"/>
</dbReference>
<comment type="subcellular location">
    <subcellularLocation>
        <location evidence="1">Cell inner membrane</location>
        <topology evidence="1">Multi-pass membrane protein</topology>
    </subcellularLocation>
</comment>
<feature type="transmembrane region" description="Helical" evidence="13">
    <location>
        <begin position="227"/>
        <end position="250"/>
    </location>
</feature>
<proteinExistence type="inferred from homology"/>
<sequence>MRTWLTLHGQAAAAALGRIAAQPFATLSAVLVIAIALALPMLAAVVLKGVSSAAAGLDTDPHVNVYLALDATEDEAKKLEPRLRSHADAASVRFVSREAALQELKSTTHLAELLASLERNPLPHAFTVRVRTTEPARIEALRGEWQKLPKVDQVVADFEWSERLGRWVRFGDRALAAVGLFLALAVVFIVGHLIRLQVLTRREEIEVSQLVGATAADVRRPFLYHGIFQGLLAGLAAVALAATVSAWLQYELRALTSTYTTEFKVVFIDWAGLIAIGLGAALLGWIGAWVSVGRELRQFAKGR</sequence>
<evidence type="ECO:0000256" key="6">
    <source>
        <dbReference type="ARBA" id="ARBA00022519"/>
    </source>
</evidence>
<evidence type="ECO:0000259" key="15">
    <source>
        <dbReference type="Pfam" id="PF18075"/>
    </source>
</evidence>
<name>A0A6M4GQI2_9PROT</name>
<dbReference type="AlphaFoldDB" id="A0A6M4GQI2"/>
<feature type="transmembrane region" description="Helical" evidence="13">
    <location>
        <begin position="270"/>
        <end position="292"/>
    </location>
</feature>
<evidence type="ECO:0000256" key="7">
    <source>
        <dbReference type="ARBA" id="ARBA00022618"/>
    </source>
</evidence>
<dbReference type="PIRSF" id="PIRSF003097">
    <property type="entry name" value="FtsX"/>
    <property type="match status" value="1"/>
</dbReference>
<dbReference type="Proteomes" id="UP000501534">
    <property type="component" value="Chromosome"/>
</dbReference>
<protein>
    <recommendedName>
        <fullName evidence="4 12">Cell division protein FtsX</fullName>
    </recommendedName>
</protein>
<dbReference type="NCBIfam" id="TIGR00439">
    <property type="entry name" value="FtsX_Gneg"/>
    <property type="match status" value="1"/>
</dbReference>
<dbReference type="Pfam" id="PF02687">
    <property type="entry name" value="FtsX"/>
    <property type="match status" value="1"/>
</dbReference>
<keyword evidence="9 13" id="KW-1133">Transmembrane helix</keyword>
<feature type="domain" description="FtsX extracellular" evidence="15">
    <location>
        <begin position="62"/>
        <end position="154"/>
    </location>
</feature>
<evidence type="ECO:0000256" key="5">
    <source>
        <dbReference type="ARBA" id="ARBA00022475"/>
    </source>
</evidence>
<evidence type="ECO:0000256" key="11">
    <source>
        <dbReference type="ARBA" id="ARBA00023306"/>
    </source>
</evidence>
<comment type="function">
    <text evidence="12">Part of the ABC transporter FtsEX involved in cellular division.</text>
</comment>
<dbReference type="InterPro" id="IPR047590">
    <property type="entry name" value="FtsX_proteobact-type"/>
</dbReference>
<dbReference type="InterPro" id="IPR040690">
    <property type="entry name" value="FtsX_ECD"/>
</dbReference>
<keyword evidence="7 12" id="KW-0132">Cell division</keyword>
<dbReference type="GO" id="GO:0005886">
    <property type="term" value="C:plasma membrane"/>
    <property type="evidence" value="ECO:0007669"/>
    <property type="project" value="UniProtKB-SubCell"/>
</dbReference>
<keyword evidence="10 12" id="KW-0472">Membrane</keyword>
<organism evidence="16 17">
    <name type="scientific">Usitatibacter rugosus</name>
    <dbReference type="NCBI Taxonomy" id="2732067"/>
    <lineage>
        <taxon>Bacteria</taxon>
        <taxon>Pseudomonadati</taxon>
        <taxon>Pseudomonadota</taxon>
        <taxon>Betaproteobacteria</taxon>
        <taxon>Nitrosomonadales</taxon>
        <taxon>Usitatibacteraceae</taxon>
        <taxon>Usitatibacter</taxon>
    </lineage>
</organism>
<reference evidence="16 17" key="1">
    <citation type="submission" date="2020-04" db="EMBL/GenBank/DDBJ databases">
        <title>Usitatibacter rugosus gen. nov., sp. nov. and Usitatibacter palustris sp. nov., novel members of Usitatibacteraceae fam. nov. within the order Nitrosomonadales isolated from soil.</title>
        <authorList>
            <person name="Huber K.J."/>
            <person name="Neumann-Schaal M."/>
            <person name="Geppert A."/>
            <person name="Luckner M."/>
            <person name="Wanner G."/>
            <person name="Overmann J."/>
        </authorList>
    </citation>
    <scope>NUCLEOTIDE SEQUENCE [LARGE SCALE GENOMIC DNA]</scope>
    <source>
        <strain evidence="16 17">0125_3</strain>
    </source>
</reference>
<evidence type="ECO:0000313" key="16">
    <source>
        <dbReference type="EMBL" id="QJR09326.1"/>
    </source>
</evidence>
<evidence type="ECO:0000256" key="2">
    <source>
        <dbReference type="ARBA" id="ARBA00007379"/>
    </source>
</evidence>
<evidence type="ECO:0000256" key="8">
    <source>
        <dbReference type="ARBA" id="ARBA00022692"/>
    </source>
</evidence>
<dbReference type="PANTHER" id="PTHR47755:SF1">
    <property type="entry name" value="CELL DIVISION PROTEIN FTSX"/>
    <property type="match status" value="1"/>
</dbReference>
<feature type="domain" description="ABC3 transporter permease C-terminal" evidence="14">
    <location>
        <begin position="178"/>
        <end position="292"/>
    </location>
</feature>
<dbReference type="EMBL" id="CP053069">
    <property type="protein sequence ID" value="QJR09326.1"/>
    <property type="molecule type" value="Genomic_DNA"/>
</dbReference>
<evidence type="ECO:0000313" key="17">
    <source>
        <dbReference type="Proteomes" id="UP000501534"/>
    </source>
</evidence>
<keyword evidence="11 12" id="KW-0131">Cell cycle</keyword>